<comment type="cofactor">
    <cofactor evidence="1">
        <name>FAD</name>
        <dbReference type="ChEBI" id="CHEBI:57692"/>
    </cofactor>
</comment>
<evidence type="ECO:0000256" key="4">
    <source>
        <dbReference type="ARBA" id="ARBA00023002"/>
    </source>
</evidence>
<accession>A0ABR9SHB8</accession>
<proteinExistence type="predicted"/>
<evidence type="ECO:0000313" key="6">
    <source>
        <dbReference type="EMBL" id="MBE7941117.1"/>
    </source>
</evidence>
<evidence type="ECO:0000256" key="1">
    <source>
        <dbReference type="ARBA" id="ARBA00001974"/>
    </source>
</evidence>
<gene>
    <name evidence="6" type="primary">tcuA</name>
    <name evidence="6" type="ORF">IM725_11105</name>
</gene>
<protein>
    <submittedName>
        <fullName evidence="6">FAD-dependent tricarballylate dehydrogenase TcuA</fullName>
    </submittedName>
</protein>
<dbReference type="InterPro" id="IPR003953">
    <property type="entry name" value="FAD-dep_OxRdtase_2_FAD-bd"/>
</dbReference>
<feature type="domain" description="FAD-dependent oxidoreductase 2 FAD-binding" evidence="5">
    <location>
        <begin position="3"/>
        <end position="430"/>
    </location>
</feature>
<keyword evidence="7" id="KW-1185">Reference proteome</keyword>
<dbReference type="InterPro" id="IPR050315">
    <property type="entry name" value="FAD-oxidoreductase_2"/>
</dbReference>
<keyword evidence="2" id="KW-0285">Flavoprotein</keyword>
<dbReference type="InterPro" id="IPR027477">
    <property type="entry name" value="Succ_DH/fumarate_Rdtase_cat_sf"/>
</dbReference>
<keyword evidence="3" id="KW-0274">FAD</keyword>
<name>A0ABR9SHB8_9BURK</name>
<dbReference type="InterPro" id="IPR036188">
    <property type="entry name" value="FAD/NAD-bd_sf"/>
</dbReference>
<dbReference type="NCBIfam" id="TIGR02485">
    <property type="entry name" value="CobZ_N-term"/>
    <property type="match status" value="1"/>
</dbReference>
<evidence type="ECO:0000259" key="5">
    <source>
        <dbReference type="Pfam" id="PF00890"/>
    </source>
</evidence>
<comment type="caution">
    <text evidence="6">The sequence shown here is derived from an EMBL/GenBank/DDBJ whole genome shotgun (WGS) entry which is preliminary data.</text>
</comment>
<evidence type="ECO:0000256" key="2">
    <source>
        <dbReference type="ARBA" id="ARBA00022630"/>
    </source>
</evidence>
<dbReference type="Pfam" id="PF00890">
    <property type="entry name" value="FAD_binding_2"/>
    <property type="match status" value="1"/>
</dbReference>
<dbReference type="SUPFAM" id="SSF56425">
    <property type="entry name" value="Succinate dehydrogenase/fumarate reductase flavoprotein, catalytic domain"/>
    <property type="match status" value="1"/>
</dbReference>
<organism evidence="6 7">
    <name type="scientific">Ramlibacter aquaticus</name>
    <dbReference type="NCBI Taxonomy" id="2780094"/>
    <lineage>
        <taxon>Bacteria</taxon>
        <taxon>Pseudomonadati</taxon>
        <taxon>Pseudomonadota</taxon>
        <taxon>Betaproteobacteria</taxon>
        <taxon>Burkholderiales</taxon>
        <taxon>Comamonadaceae</taxon>
        <taxon>Ramlibacter</taxon>
    </lineage>
</organism>
<dbReference type="InterPro" id="IPR012831">
    <property type="entry name" value="CobZ"/>
</dbReference>
<keyword evidence="4" id="KW-0560">Oxidoreductase</keyword>
<dbReference type="PANTHER" id="PTHR43400:SF7">
    <property type="entry name" value="FAD-DEPENDENT OXIDOREDUCTASE 2 FAD BINDING DOMAIN-CONTAINING PROTEIN"/>
    <property type="match status" value="1"/>
</dbReference>
<reference evidence="6 7" key="1">
    <citation type="submission" date="2020-10" db="EMBL/GenBank/DDBJ databases">
        <title>Draft genome of Ramlibacter aquaticus LMG 30558.</title>
        <authorList>
            <person name="Props R."/>
        </authorList>
    </citation>
    <scope>NUCLEOTIDE SEQUENCE [LARGE SCALE GENOMIC DNA]</scope>
    <source>
        <strain evidence="6 7">LMG 30558</strain>
    </source>
</reference>
<dbReference type="Proteomes" id="UP000715965">
    <property type="component" value="Unassembled WGS sequence"/>
</dbReference>
<dbReference type="Gene3D" id="3.90.700.10">
    <property type="entry name" value="Succinate dehydrogenase/fumarate reductase flavoprotein, catalytic domain"/>
    <property type="match status" value="1"/>
</dbReference>
<dbReference type="SUPFAM" id="SSF51905">
    <property type="entry name" value="FAD/NAD(P)-binding domain"/>
    <property type="match status" value="1"/>
</dbReference>
<evidence type="ECO:0000256" key="3">
    <source>
        <dbReference type="ARBA" id="ARBA00022827"/>
    </source>
</evidence>
<dbReference type="EMBL" id="JADDOJ010000039">
    <property type="protein sequence ID" value="MBE7941117.1"/>
    <property type="molecule type" value="Genomic_DNA"/>
</dbReference>
<dbReference type="Gene3D" id="3.50.50.60">
    <property type="entry name" value="FAD/NAD(P)-binding domain"/>
    <property type="match status" value="1"/>
</dbReference>
<dbReference type="RefSeq" id="WP_193780658.1">
    <property type="nucleotide sequence ID" value="NZ_JADDOJ010000039.1"/>
</dbReference>
<sequence>MIDVLVIGGGNAALCAALMAREAGASVMLLESAPREWRGGNSMHVRNLRCMHDAPQDVLVDAYPEEEFWQDLLKVTGGQTDEALARLVIRHSAGCRDWMRRHGVRFQPSLAGTLHLSRTNAFFMGGGKALVNAYYRSAEALGVQVRYRSPVASLELDGPRFRAAVLESGERIQARSCVLACGGFESNREWLREAWGRNERGEWPADNFLIRGTRFNQGTLLRFMQGAGADIIGDPSQSHCVAIDARAPLYDGGIVTRVDCVSLGVVLNREGQRFYDEGEDFWPKRYAIWGRLVAQQPGQVGFCIIDSKAVGRFMPPVFPGVKTDSLDALARALGLPEAAVLRTMADYNAACRGTDFDHTVLDGCHTEGLAPAKSHWARTIDKPPFYGYALRPGVTFTYLGLKTDASAAVHFGGQPSDNLFAAGEIMAGNVLGKGYTAGVGMSIGTAFGRIAGARAAGAALGKTTHADLA</sequence>
<evidence type="ECO:0000313" key="7">
    <source>
        <dbReference type="Proteomes" id="UP000715965"/>
    </source>
</evidence>
<dbReference type="NCBIfam" id="NF006130">
    <property type="entry name" value="PRK08274.1"/>
    <property type="match status" value="1"/>
</dbReference>
<dbReference type="PANTHER" id="PTHR43400">
    <property type="entry name" value="FUMARATE REDUCTASE"/>
    <property type="match status" value="1"/>
</dbReference>